<keyword evidence="4 5" id="KW-0408">Iron</keyword>
<dbReference type="PANTHER" id="PTHR24305">
    <property type="entry name" value="CYTOCHROME P450"/>
    <property type="match status" value="1"/>
</dbReference>
<dbReference type="PROSITE" id="PS00086">
    <property type="entry name" value="CYTOCHROME_P450"/>
    <property type="match status" value="1"/>
</dbReference>
<dbReference type="AlphaFoldDB" id="A0A9N9U4F5"/>
<dbReference type="InterPro" id="IPR050121">
    <property type="entry name" value="Cytochrome_P450_monoxygenase"/>
</dbReference>
<dbReference type="OrthoDB" id="1470350at2759"/>
<comment type="cofactor">
    <cofactor evidence="1 5">
        <name>heme</name>
        <dbReference type="ChEBI" id="CHEBI:30413"/>
    </cofactor>
</comment>
<dbReference type="EMBL" id="CABFNO020001323">
    <property type="protein sequence ID" value="CAG9981333.1"/>
    <property type="molecule type" value="Genomic_DNA"/>
</dbReference>
<gene>
    <name evidence="8" type="ORF">CBYS24578_00008310</name>
</gene>
<keyword evidence="7" id="KW-0812">Transmembrane</keyword>
<keyword evidence="7" id="KW-0472">Membrane</keyword>
<comment type="similarity">
    <text evidence="6">Belongs to the cytochrome P450 family.</text>
</comment>
<organism evidence="8 9">
    <name type="scientific">Clonostachys byssicola</name>
    <dbReference type="NCBI Taxonomy" id="160290"/>
    <lineage>
        <taxon>Eukaryota</taxon>
        <taxon>Fungi</taxon>
        <taxon>Dikarya</taxon>
        <taxon>Ascomycota</taxon>
        <taxon>Pezizomycotina</taxon>
        <taxon>Sordariomycetes</taxon>
        <taxon>Hypocreomycetidae</taxon>
        <taxon>Hypocreales</taxon>
        <taxon>Bionectriaceae</taxon>
        <taxon>Clonostachys</taxon>
    </lineage>
</organism>
<keyword evidence="9" id="KW-1185">Reference proteome</keyword>
<dbReference type="InterPro" id="IPR036396">
    <property type="entry name" value="Cyt_P450_sf"/>
</dbReference>
<keyword evidence="7" id="KW-1133">Transmembrane helix</keyword>
<keyword evidence="6" id="KW-0503">Monooxygenase</keyword>
<keyword evidence="2 5" id="KW-0349">Heme</keyword>
<protein>
    <recommendedName>
        <fullName evidence="10">Cytochrome P450</fullName>
    </recommendedName>
</protein>
<dbReference type="InterPro" id="IPR017972">
    <property type="entry name" value="Cyt_P450_CS"/>
</dbReference>
<dbReference type="Pfam" id="PF00067">
    <property type="entry name" value="p450"/>
    <property type="match status" value="1"/>
</dbReference>
<dbReference type="InterPro" id="IPR001128">
    <property type="entry name" value="Cyt_P450"/>
</dbReference>
<dbReference type="GO" id="GO:0004497">
    <property type="term" value="F:monooxygenase activity"/>
    <property type="evidence" value="ECO:0007669"/>
    <property type="project" value="UniProtKB-KW"/>
</dbReference>
<comment type="caution">
    <text evidence="8">The sequence shown here is derived from an EMBL/GenBank/DDBJ whole genome shotgun (WGS) entry which is preliminary data.</text>
</comment>
<evidence type="ECO:0000256" key="2">
    <source>
        <dbReference type="ARBA" id="ARBA00022617"/>
    </source>
</evidence>
<accession>A0A9N9U4F5</accession>
<evidence type="ECO:0008006" key="10">
    <source>
        <dbReference type="Google" id="ProtNLM"/>
    </source>
</evidence>
<dbReference type="GO" id="GO:0016705">
    <property type="term" value="F:oxidoreductase activity, acting on paired donors, with incorporation or reduction of molecular oxygen"/>
    <property type="evidence" value="ECO:0007669"/>
    <property type="project" value="InterPro"/>
</dbReference>
<feature type="transmembrane region" description="Helical" evidence="7">
    <location>
        <begin position="15"/>
        <end position="34"/>
    </location>
</feature>
<keyword evidence="6" id="KW-0560">Oxidoreductase</keyword>
<dbReference type="PRINTS" id="PR00463">
    <property type="entry name" value="EP450I"/>
</dbReference>
<dbReference type="SUPFAM" id="SSF48264">
    <property type="entry name" value="Cytochrome P450"/>
    <property type="match status" value="1"/>
</dbReference>
<proteinExistence type="inferred from homology"/>
<sequence>MSEWGTNIQQHVKDLRPVSLIVILVVAIGLGWWLKSLHLPTTFKIPGPWYLKFTNLCVIYVEALGHRREWIHQLHLKYGPVVQIAHNEVSFVSYTAAKQIYVSGSKDFEKTDFYDIFQQRGHINLFTARDPHVHAKIKKPLADRYSNSNILKSKVMDSIAERAQEFVKQCLATRSADVYLYLHAYALDCVTSMLFHPYNAHSLDRKHDRDMVHLFSYANVREGNYYFPALMSVYYAMVPGQQDKRTRGRDQLRRYMDETLAKSDHSDFTLVSRLKSLEDFPESLTRAECMDHMGAGVETTGDCLCFLLRELSQPRSGPIVMSLRRELQTATSQQDLANLSYLNAVVQEALRLWAPGTLTLPRHVPSGGRLIDGYMIPGNIIVGVPSYSLHRLDYAFSEPFKFIPERWLNDEGSVDRQRVFLPFGGGSRQCIGKFLAQAEMRSLLHAVYSRYRTIPAKDMDACMDLDDQVLVSRPKGTSCKLEFVPAEA</sequence>
<evidence type="ECO:0000256" key="1">
    <source>
        <dbReference type="ARBA" id="ARBA00001971"/>
    </source>
</evidence>
<name>A0A9N9U4F5_9HYPO</name>
<dbReference type="Gene3D" id="1.10.630.10">
    <property type="entry name" value="Cytochrome P450"/>
    <property type="match status" value="1"/>
</dbReference>
<evidence type="ECO:0000256" key="7">
    <source>
        <dbReference type="SAM" id="Phobius"/>
    </source>
</evidence>
<evidence type="ECO:0000256" key="4">
    <source>
        <dbReference type="ARBA" id="ARBA00023004"/>
    </source>
</evidence>
<feature type="binding site" description="axial binding residue" evidence="5">
    <location>
        <position position="430"/>
    </location>
    <ligand>
        <name>heme</name>
        <dbReference type="ChEBI" id="CHEBI:30413"/>
    </ligand>
    <ligandPart>
        <name>Fe</name>
        <dbReference type="ChEBI" id="CHEBI:18248"/>
    </ligandPart>
</feature>
<evidence type="ECO:0000313" key="8">
    <source>
        <dbReference type="EMBL" id="CAG9981333.1"/>
    </source>
</evidence>
<dbReference type="GO" id="GO:0005506">
    <property type="term" value="F:iron ion binding"/>
    <property type="evidence" value="ECO:0007669"/>
    <property type="project" value="InterPro"/>
</dbReference>
<dbReference type="InterPro" id="IPR002401">
    <property type="entry name" value="Cyt_P450_E_grp-I"/>
</dbReference>
<dbReference type="Proteomes" id="UP000754883">
    <property type="component" value="Unassembled WGS sequence"/>
</dbReference>
<keyword evidence="3 5" id="KW-0479">Metal-binding</keyword>
<reference evidence="8" key="1">
    <citation type="submission" date="2021-10" db="EMBL/GenBank/DDBJ databases">
        <authorList>
            <person name="Piombo E."/>
        </authorList>
    </citation>
    <scope>NUCLEOTIDE SEQUENCE</scope>
</reference>
<evidence type="ECO:0000256" key="6">
    <source>
        <dbReference type="RuleBase" id="RU000461"/>
    </source>
</evidence>
<dbReference type="PRINTS" id="PR00385">
    <property type="entry name" value="P450"/>
</dbReference>
<dbReference type="PANTHER" id="PTHR24305:SF164">
    <property type="entry name" value="P450, PUTATIVE (EUROFUNG)-RELATED"/>
    <property type="match status" value="1"/>
</dbReference>
<evidence type="ECO:0000313" key="9">
    <source>
        <dbReference type="Proteomes" id="UP000754883"/>
    </source>
</evidence>
<evidence type="ECO:0000256" key="5">
    <source>
        <dbReference type="PIRSR" id="PIRSR602401-1"/>
    </source>
</evidence>
<dbReference type="GO" id="GO:0020037">
    <property type="term" value="F:heme binding"/>
    <property type="evidence" value="ECO:0007669"/>
    <property type="project" value="InterPro"/>
</dbReference>
<evidence type="ECO:0000256" key="3">
    <source>
        <dbReference type="ARBA" id="ARBA00022723"/>
    </source>
</evidence>